<dbReference type="InterPro" id="IPR037151">
    <property type="entry name" value="AlkB-like_sf"/>
</dbReference>
<evidence type="ECO:0000256" key="2">
    <source>
        <dbReference type="SAM" id="MobiDB-lite"/>
    </source>
</evidence>
<dbReference type="InterPro" id="IPR027450">
    <property type="entry name" value="AlkB-like"/>
</dbReference>
<organism evidence="4 5">
    <name type="scientific">Lithospermum erythrorhizon</name>
    <name type="common">Purple gromwell</name>
    <name type="synonym">Lithospermum officinale var. erythrorhizon</name>
    <dbReference type="NCBI Taxonomy" id="34254"/>
    <lineage>
        <taxon>Eukaryota</taxon>
        <taxon>Viridiplantae</taxon>
        <taxon>Streptophyta</taxon>
        <taxon>Embryophyta</taxon>
        <taxon>Tracheophyta</taxon>
        <taxon>Spermatophyta</taxon>
        <taxon>Magnoliopsida</taxon>
        <taxon>eudicotyledons</taxon>
        <taxon>Gunneridae</taxon>
        <taxon>Pentapetalae</taxon>
        <taxon>asterids</taxon>
        <taxon>lamiids</taxon>
        <taxon>Boraginales</taxon>
        <taxon>Boraginaceae</taxon>
        <taxon>Boraginoideae</taxon>
        <taxon>Lithospermeae</taxon>
        <taxon>Lithospermum</taxon>
    </lineage>
</organism>
<dbReference type="SUPFAM" id="SSF51197">
    <property type="entry name" value="Clavaminate synthase-like"/>
    <property type="match status" value="1"/>
</dbReference>
<feature type="region of interest" description="Disordered" evidence="2">
    <location>
        <begin position="454"/>
        <end position="478"/>
    </location>
</feature>
<feature type="compositionally biased region" description="Low complexity" evidence="2">
    <location>
        <begin position="117"/>
        <end position="131"/>
    </location>
</feature>
<name>A0AAV3NW74_LITER</name>
<dbReference type="Proteomes" id="UP001454036">
    <property type="component" value="Unassembled WGS sequence"/>
</dbReference>
<comment type="caution">
    <text evidence="4">The sequence shown here is derived from an EMBL/GenBank/DDBJ whole genome shotgun (WGS) entry which is preliminary data.</text>
</comment>
<evidence type="ECO:0000256" key="1">
    <source>
        <dbReference type="ARBA" id="ARBA00007879"/>
    </source>
</evidence>
<proteinExistence type="inferred from homology"/>
<dbReference type="PANTHER" id="PTHR31447:SF1">
    <property type="entry name" value="OS06G0138200 PROTEIN"/>
    <property type="match status" value="1"/>
</dbReference>
<dbReference type="Gene3D" id="2.60.120.590">
    <property type="entry name" value="Alpha-ketoglutarate-dependent dioxygenase AlkB-like"/>
    <property type="match status" value="1"/>
</dbReference>
<comment type="similarity">
    <text evidence="1">Belongs to the alkB family.</text>
</comment>
<feature type="domain" description="Fe2OG dioxygenase" evidence="3">
    <location>
        <begin position="289"/>
        <end position="386"/>
    </location>
</feature>
<feature type="compositionally biased region" description="Basic residues" evidence="2">
    <location>
        <begin position="511"/>
        <end position="520"/>
    </location>
</feature>
<evidence type="ECO:0000313" key="4">
    <source>
        <dbReference type="EMBL" id="GAA0143228.1"/>
    </source>
</evidence>
<sequence length="532" mass="61038">MVGESDETPRSSGSDSLEILKTMSKHDILEIISQGLCNNCDKDLQKRIQDLNERKASAIPTVINDKEAGSESNSLTSEYSETEVESSETDSLPENVKVEQTPEFLYNRKRKEDGSDSEFSPKSRSRSPSWPSEHELMVKDILGNSSLVVGNPAEVEEREHGGFEQVNRREFSFLERINGQHINILEGLELHHGVFNIQEQNEIVQYVYKLQHIGREGLLRARTYSEPRKWIRGKGRVTIQFGCCYNYAKDKDGNPPGIKQDEKVDPLPSLFKQMIKRMVRWHVLPPSCVPDSCIVNIYEEEDCIPPHIDHHDFVRPFCTVSLLSECDILFGSSLKIISPGEFSGPVSIPLPVGSVMVFKGNGADVAKHCIPSVPSKRISITFRKMDDSKLPFNYSHDPELLAVKPLIYSPFTRPSAPNDHNQHKKTRREDPQHVGEIRGKVFQVEEEVEPLIYSPFTRPSTPNDHDQRKKLRRGSPRHVEEIRGDMRDKVFHVEDDDLFTPRRSMQPYGRYPRRPLSRSNQRRVIRENRFFN</sequence>
<reference evidence="4 5" key="1">
    <citation type="submission" date="2024-01" db="EMBL/GenBank/DDBJ databases">
        <title>The complete chloroplast genome sequence of Lithospermum erythrorhizon: insights into the phylogenetic relationship among Boraginaceae species and the maternal lineages of purple gromwells.</title>
        <authorList>
            <person name="Okada T."/>
            <person name="Watanabe K."/>
        </authorList>
    </citation>
    <scope>NUCLEOTIDE SEQUENCE [LARGE SCALE GENOMIC DNA]</scope>
</reference>
<dbReference type="EMBL" id="BAABME010000491">
    <property type="protein sequence ID" value="GAA0143228.1"/>
    <property type="molecule type" value="Genomic_DNA"/>
</dbReference>
<dbReference type="Pfam" id="PF13532">
    <property type="entry name" value="2OG-FeII_Oxy_2"/>
    <property type="match status" value="1"/>
</dbReference>
<protein>
    <recommendedName>
        <fullName evidence="3">Fe2OG dioxygenase domain-containing protein</fullName>
    </recommendedName>
</protein>
<dbReference type="GO" id="GO:0006402">
    <property type="term" value="P:mRNA catabolic process"/>
    <property type="evidence" value="ECO:0007669"/>
    <property type="project" value="InterPro"/>
</dbReference>
<keyword evidence="5" id="KW-1185">Reference proteome</keyword>
<dbReference type="InterPro" id="IPR044842">
    <property type="entry name" value="ALKBH9B/ALKBH10B-like"/>
</dbReference>
<dbReference type="PANTHER" id="PTHR31447">
    <property type="entry name" value="HYDROXYPROLINE-RICH GLYCOPROTEIN FAMILY PROTEIN-RELATED"/>
    <property type="match status" value="1"/>
</dbReference>
<gene>
    <name evidence="4" type="ORF">LIER_03963</name>
</gene>
<dbReference type="GO" id="GO:0003729">
    <property type="term" value="F:mRNA binding"/>
    <property type="evidence" value="ECO:0007669"/>
    <property type="project" value="InterPro"/>
</dbReference>
<dbReference type="GO" id="GO:0032451">
    <property type="term" value="F:demethylase activity"/>
    <property type="evidence" value="ECO:0007669"/>
    <property type="project" value="InterPro"/>
</dbReference>
<feature type="region of interest" description="Disordered" evidence="2">
    <location>
        <begin position="413"/>
        <end position="432"/>
    </location>
</feature>
<evidence type="ECO:0000313" key="5">
    <source>
        <dbReference type="Proteomes" id="UP001454036"/>
    </source>
</evidence>
<feature type="region of interest" description="Disordered" evidence="2">
    <location>
        <begin position="501"/>
        <end position="520"/>
    </location>
</feature>
<accession>A0AAV3NW74</accession>
<feature type="region of interest" description="Disordered" evidence="2">
    <location>
        <begin position="62"/>
        <end position="132"/>
    </location>
</feature>
<dbReference type="AlphaFoldDB" id="A0AAV3NW74"/>
<dbReference type="PROSITE" id="PS51471">
    <property type="entry name" value="FE2OG_OXY"/>
    <property type="match status" value="1"/>
</dbReference>
<evidence type="ECO:0000259" key="3">
    <source>
        <dbReference type="PROSITE" id="PS51471"/>
    </source>
</evidence>
<dbReference type="InterPro" id="IPR005123">
    <property type="entry name" value="Oxoglu/Fe-dep_dioxygenase_dom"/>
</dbReference>